<dbReference type="AlphaFoldDB" id="G0UR43"/>
<evidence type="ECO:0000313" key="2">
    <source>
        <dbReference type="EMBL" id="CCC91854.1"/>
    </source>
</evidence>
<dbReference type="EMBL" id="HE575321">
    <property type="protein sequence ID" value="CCC91854.1"/>
    <property type="molecule type" value="Genomic_DNA"/>
</dbReference>
<protein>
    <submittedName>
        <fullName evidence="2">Putative chaperone protein DNAj</fullName>
    </submittedName>
</protein>
<reference evidence="2" key="1">
    <citation type="journal article" date="2012" name="Proc. Natl. Acad. Sci. U.S.A.">
        <title>Antigenic diversity is generated by distinct evolutionary mechanisms in African trypanosome species.</title>
        <authorList>
            <person name="Jackson A.P."/>
            <person name="Berry A."/>
            <person name="Aslett M."/>
            <person name="Allison H.C."/>
            <person name="Burton P."/>
            <person name="Vavrova-Anderson J."/>
            <person name="Brown R."/>
            <person name="Browne H."/>
            <person name="Corton N."/>
            <person name="Hauser H."/>
            <person name="Gamble J."/>
            <person name="Gilderthorp R."/>
            <person name="Marcello L."/>
            <person name="McQuillan J."/>
            <person name="Otto T.D."/>
            <person name="Quail M.A."/>
            <person name="Sanders M.J."/>
            <person name="van Tonder A."/>
            <person name="Ginger M.L."/>
            <person name="Field M.C."/>
            <person name="Barry J.D."/>
            <person name="Hertz-Fowler C."/>
            <person name="Berriman M."/>
        </authorList>
    </citation>
    <scope>NUCLEOTIDE SEQUENCE</scope>
    <source>
        <strain evidence="2">IL3000</strain>
    </source>
</reference>
<gene>
    <name evidence="2" type="ORF">TCIL3000_8_610</name>
</gene>
<name>G0UR43_TRYCI</name>
<keyword evidence="1" id="KW-1133">Transmembrane helix</keyword>
<keyword evidence="1" id="KW-0472">Membrane</keyword>
<sequence>MTLSARFYCRVTARAGVMPARHCTLQRRLVASHTSSSSSRAALAEELRCALRLLSLSDEATDVEVRERYQSIVKTSHPDVQQGGSPQAVAGGDKLHRCVDAYRLLRRHSEEERKSLLSSGKKHSERGQHIYEGIAGRYGSGDTATARFNRFQQRQQEMRDAAPPWRVNNGPSRRKARGPWCYLFGATQRCARDAADELLREYRRTGHLLRSSPIREERPPPPNFFSGDSEKWLKARERARRANLVTVAYGRHIIGAVFIVTIAAVTCLLWVVVKKCGIAQRLYVLKQPQLTADGSERS</sequence>
<dbReference type="SUPFAM" id="SSF46565">
    <property type="entry name" value="Chaperone J-domain"/>
    <property type="match status" value="1"/>
</dbReference>
<evidence type="ECO:0000256" key="1">
    <source>
        <dbReference type="SAM" id="Phobius"/>
    </source>
</evidence>
<accession>G0UR43</accession>
<dbReference type="Gene3D" id="1.10.287.110">
    <property type="entry name" value="DnaJ domain"/>
    <property type="match status" value="1"/>
</dbReference>
<organism evidence="2">
    <name type="scientific">Trypanosoma congolense (strain IL3000)</name>
    <dbReference type="NCBI Taxonomy" id="1068625"/>
    <lineage>
        <taxon>Eukaryota</taxon>
        <taxon>Discoba</taxon>
        <taxon>Euglenozoa</taxon>
        <taxon>Kinetoplastea</taxon>
        <taxon>Metakinetoplastina</taxon>
        <taxon>Trypanosomatida</taxon>
        <taxon>Trypanosomatidae</taxon>
        <taxon>Trypanosoma</taxon>
        <taxon>Nannomonas</taxon>
    </lineage>
</organism>
<keyword evidence="1" id="KW-0812">Transmembrane</keyword>
<proteinExistence type="predicted"/>
<feature type="transmembrane region" description="Helical" evidence="1">
    <location>
        <begin position="253"/>
        <end position="273"/>
    </location>
</feature>
<dbReference type="InterPro" id="IPR036869">
    <property type="entry name" value="J_dom_sf"/>
</dbReference>
<dbReference type="VEuPathDB" id="TriTrypDB:TcIL3000_8_610"/>